<evidence type="ECO:0000256" key="1">
    <source>
        <dbReference type="ARBA" id="ARBA00004651"/>
    </source>
</evidence>
<keyword evidence="6 8" id="KW-1133">Transmembrane helix</keyword>
<dbReference type="Pfam" id="PF01758">
    <property type="entry name" value="SBF"/>
    <property type="match status" value="1"/>
</dbReference>
<evidence type="ECO:0000256" key="8">
    <source>
        <dbReference type="SAM" id="Phobius"/>
    </source>
</evidence>
<dbReference type="Proteomes" id="UP000257080">
    <property type="component" value="Unassembled WGS sequence"/>
</dbReference>
<name>A0A3E0WCN7_9MICO</name>
<comment type="similarity">
    <text evidence="2">Belongs to the arsenical resistance-3 (ACR3) (TC 2.A.59) family.</text>
</comment>
<feature type="transmembrane region" description="Helical" evidence="8">
    <location>
        <begin position="131"/>
        <end position="155"/>
    </location>
</feature>
<gene>
    <name evidence="9" type="ORF">B7R25_07025</name>
</gene>
<keyword evidence="5 8" id="KW-0812">Transmembrane</keyword>
<comment type="subcellular location">
    <subcellularLocation>
        <location evidence="1">Cell membrane</location>
        <topology evidence="1">Multi-pass membrane protein</topology>
    </subcellularLocation>
</comment>
<dbReference type="RefSeq" id="WP_116418244.1">
    <property type="nucleotide sequence ID" value="NZ_NBXC01000014.1"/>
</dbReference>
<feature type="transmembrane region" description="Helical" evidence="8">
    <location>
        <begin position="211"/>
        <end position="237"/>
    </location>
</feature>
<feature type="transmembrane region" description="Helical" evidence="8">
    <location>
        <begin position="15"/>
        <end position="36"/>
    </location>
</feature>
<feature type="transmembrane region" description="Helical" evidence="8">
    <location>
        <begin position="73"/>
        <end position="95"/>
    </location>
</feature>
<organism evidence="9 10">
    <name type="scientific">Subtercola boreus</name>
    <dbReference type="NCBI Taxonomy" id="120213"/>
    <lineage>
        <taxon>Bacteria</taxon>
        <taxon>Bacillati</taxon>
        <taxon>Actinomycetota</taxon>
        <taxon>Actinomycetes</taxon>
        <taxon>Micrococcales</taxon>
        <taxon>Microbacteriaceae</taxon>
        <taxon>Subtercola</taxon>
    </lineage>
</organism>
<feature type="transmembrane region" description="Helical" evidence="8">
    <location>
        <begin position="249"/>
        <end position="268"/>
    </location>
</feature>
<dbReference type="GO" id="GO:0015104">
    <property type="term" value="F:antimonite transmembrane transporter activity"/>
    <property type="evidence" value="ECO:0007669"/>
    <property type="project" value="TreeGrafter"/>
</dbReference>
<dbReference type="PANTHER" id="PTHR43057:SF1">
    <property type="entry name" value="ARSENICAL-RESISTANCE PROTEIN 3"/>
    <property type="match status" value="1"/>
</dbReference>
<dbReference type="PANTHER" id="PTHR43057">
    <property type="entry name" value="ARSENITE EFFLUX TRANSPORTER"/>
    <property type="match status" value="1"/>
</dbReference>
<evidence type="ECO:0000256" key="2">
    <source>
        <dbReference type="ARBA" id="ARBA00010110"/>
    </source>
</evidence>
<evidence type="ECO:0000256" key="6">
    <source>
        <dbReference type="ARBA" id="ARBA00022989"/>
    </source>
</evidence>
<dbReference type="InterPro" id="IPR004706">
    <property type="entry name" value="Arsenical-R_Acr3"/>
</dbReference>
<protein>
    <submittedName>
        <fullName evidence="9">Arsenic resistance protein</fullName>
    </submittedName>
</protein>
<dbReference type="GO" id="GO:0015105">
    <property type="term" value="F:arsenite transmembrane transporter activity"/>
    <property type="evidence" value="ECO:0007669"/>
    <property type="project" value="TreeGrafter"/>
</dbReference>
<evidence type="ECO:0000313" key="10">
    <source>
        <dbReference type="Proteomes" id="UP000257080"/>
    </source>
</evidence>
<dbReference type="EMBL" id="NBXE01000019">
    <property type="protein sequence ID" value="RFA27480.1"/>
    <property type="molecule type" value="Genomic_DNA"/>
</dbReference>
<feature type="transmembrane region" description="Helical" evidence="8">
    <location>
        <begin position="101"/>
        <end position="124"/>
    </location>
</feature>
<feature type="transmembrane region" description="Helical" evidence="8">
    <location>
        <begin position="167"/>
        <end position="190"/>
    </location>
</feature>
<dbReference type="AlphaFoldDB" id="A0A3E0WCN7"/>
<dbReference type="GO" id="GO:0005886">
    <property type="term" value="C:plasma membrane"/>
    <property type="evidence" value="ECO:0007669"/>
    <property type="project" value="UniProtKB-SubCell"/>
</dbReference>
<evidence type="ECO:0000256" key="7">
    <source>
        <dbReference type="ARBA" id="ARBA00023136"/>
    </source>
</evidence>
<accession>A0A3E0WCN7</accession>
<evidence type="ECO:0000256" key="5">
    <source>
        <dbReference type="ARBA" id="ARBA00022692"/>
    </source>
</evidence>
<sequence length="346" mass="35144">MTRGGAVQWLERHQVALYLAALGVGAVVGLVVPEAAGGFEVAITPVLGALLFATFLGVPVIRLPEALRDPRFLATVMVLNFVVVPAIVFALTRFVADDGALLVGALLVLLAPCVDYVIVFTALAGGAKERLLAATPLLMVAQLVLLPVYVSLFAGDADIVSLDPTPLLGAFALLIVLPLALAAVVQGLAAQTPPAGEVPSRGMPAGRVGRAISRGIGAAMVPLMMATLAVAVASQVAGVGSELGTLGRLVPIYVAFAVVMPLVAVGGARVARLDTAAGRAAVFSATTRNSLVVLPLALSVAPTLPLAPLAVVTQTLVELLAMVVLVAMVPRLLPTPAPPAPPPRGR</sequence>
<dbReference type="OrthoDB" id="3254016at2"/>
<dbReference type="InterPro" id="IPR002657">
    <property type="entry name" value="BilAc:Na_symport/Acr3"/>
</dbReference>
<keyword evidence="4" id="KW-1003">Cell membrane</keyword>
<reference evidence="9 10" key="1">
    <citation type="submission" date="2017-04" db="EMBL/GenBank/DDBJ databases">
        <title>Comparative genome analysis of Subtercola boreus.</title>
        <authorList>
            <person name="Cho Y.-J."/>
            <person name="Cho A."/>
            <person name="Kim O.-S."/>
            <person name="Lee J.-I."/>
        </authorList>
    </citation>
    <scope>NUCLEOTIDE SEQUENCE [LARGE SCALE GENOMIC DNA]</scope>
    <source>
        <strain evidence="9 10">P28004</strain>
    </source>
</reference>
<dbReference type="GO" id="GO:0015297">
    <property type="term" value="F:antiporter activity"/>
    <property type="evidence" value="ECO:0007669"/>
    <property type="project" value="InterPro"/>
</dbReference>
<keyword evidence="3" id="KW-0813">Transport</keyword>
<evidence type="ECO:0000256" key="4">
    <source>
        <dbReference type="ARBA" id="ARBA00022475"/>
    </source>
</evidence>
<dbReference type="Gene3D" id="1.20.1530.20">
    <property type="match status" value="1"/>
</dbReference>
<dbReference type="InterPro" id="IPR038770">
    <property type="entry name" value="Na+/solute_symporter_sf"/>
</dbReference>
<evidence type="ECO:0000256" key="3">
    <source>
        <dbReference type="ARBA" id="ARBA00022448"/>
    </source>
</evidence>
<evidence type="ECO:0000313" key="9">
    <source>
        <dbReference type="EMBL" id="RFA27480.1"/>
    </source>
</evidence>
<proteinExistence type="inferred from homology"/>
<keyword evidence="7 8" id="KW-0472">Membrane</keyword>
<feature type="transmembrane region" description="Helical" evidence="8">
    <location>
        <begin position="42"/>
        <end position="61"/>
    </location>
</feature>
<comment type="caution">
    <text evidence="9">The sequence shown here is derived from an EMBL/GenBank/DDBJ whole genome shotgun (WGS) entry which is preliminary data.</text>
</comment>